<protein>
    <submittedName>
        <fullName evidence="6">Cell division protein FtsI (Penicillin-binding protein 3)</fullName>
    </submittedName>
</protein>
<dbReference type="OrthoDB" id="9789078at2"/>
<evidence type="ECO:0000313" key="6">
    <source>
        <dbReference type="EMBL" id="SDC93396.1"/>
    </source>
</evidence>
<gene>
    <name evidence="6" type="ORF">SAMN05660835_01614</name>
</gene>
<evidence type="ECO:0000256" key="3">
    <source>
        <dbReference type="ARBA" id="ARBA00023136"/>
    </source>
</evidence>
<dbReference type="InterPro" id="IPR036138">
    <property type="entry name" value="PBP_dimer_sf"/>
</dbReference>
<dbReference type="Gene3D" id="3.30.450.330">
    <property type="match status" value="1"/>
</dbReference>
<dbReference type="RefSeq" id="WP_092129490.1">
    <property type="nucleotide sequence ID" value="NZ_FMYU01000012.1"/>
</dbReference>
<dbReference type="AlphaFoldDB" id="A0A1G6QNS0"/>
<dbReference type="GO" id="GO:0051301">
    <property type="term" value="P:cell division"/>
    <property type="evidence" value="ECO:0007669"/>
    <property type="project" value="UniProtKB-KW"/>
</dbReference>
<dbReference type="EMBL" id="FMYU01000012">
    <property type="protein sequence ID" value="SDC93396.1"/>
    <property type="molecule type" value="Genomic_DNA"/>
</dbReference>
<keyword evidence="2" id="KW-0378">Hydrolase</keyword>
<dbReference type="Pfam" id="PF03717">
    <property type="entry name" value="PBP_dimer"/>
    <property type="match status" value="1"/>
</dbReference>
<dbReference type="InterPro" id="IPR050515">
    <property type="entry name" value="Beta-lactam/transpept"/>
</dbReference>
<evidence type="ECO:0000259" key="5">
    <source>
        <dbReference type="Pfam" id="PF03717"/>
    </source>
</evidence>
<reference evidence="7" key="1">
    <citation type="submission" date="2016-10" db="EMBL/GenBank/DDBJ databases">
        <authorList>
            <person name="Varghese N."/>
            <person name="Submissions S."/>
        </authorList>
    </citation>
    <scope>NUCLEOTIDE SEQUENCE [LARGE SCALE GENOMIC DNA]</scope>
    <source>
        <strain evidence="7">DSM 8415</strain>
    </source>
</reference>
<keyword evidence="2" id="KW-0645">Protease</keyword>
<comment type="subcellular location">
    <subcellularLocation>
        <location evidence="1">Membrane</location>
    </subcellularLocation>
</comment>
<dbReference type="Pfam" id="PF00905">
    <property type="entry name" value="Transpeptidase"/>
    <property type="match status" value="1"/>
</dbReference>
<evidence type="ECO:0000256" key="2">
    <source>
        <dbReference type="ARBA" id="ARBA00022645"/>
    </source>
</evidence>
<organism evidence="6 7">
    <name type="scientific">Desulfurella multipotens</name>
    <dbReference type="NCBI Taxonomy" id="79269"/>
    <lineage>
        <taxon>Bacteria</taxon>
        <taxon>Pseudomonadati</taxon>
        <taxon>Campylobacterota</taxon>
        <taxon>Desulfurellia</taxon>
        <taxon>Desulfurellales</taxon>
        <taxon>Desulfurellaceae</taxon>
        <taxon>Desulfurella</taxon>
    </lineage>
</organism>
<dbReference type="PANTHER" id="PTHR30627">
    <property type="entry name" value="PEPTIDOGLYCAN D,D-TRANSPEPTIDASE"/>
    <property type="match status" value="1"/>
</dbReference>
<dbReference type="GO" id="GO:0071555">
    <property type="term" value="P:cell wall organization"/>
    <property type="evidence" value="ECO:0007669"/>
    <property type="project" value="TreeGrafter"/>
</dbReference>
<keyword evidence="6" id="KW-0131">Cell cycle</keyword>
<evidence type="ECO:0000259" key="4">
    <source>
        <dbReference type="Pfam" id="PF00905"/>
    </source>
</evidence>
<dbReference type="GO" id="GO:0005886">
    <property type="term" value="C:plasma membrane"/>
    <property type="evidence" value="ECO:0007669"/>
    <property type="project" value="TreeGrafter"/>
</dbReference>
<dbReference type="Proteomes" id="UP000199411">
    <property type="component" value="Unassembled WGS sequence"/>
</dbReference>
<evidence type="ECO:0000313" key="7">
    <source>
        <dbReference type="Proteomes" id="UP000199411"/>
    </source>
</evidence>
<dbReference type="PANTHER" id="PTHR30627:SF1">
    <property type="entry name" value="PEPTIDOGLYCAN D,D-TRANSPEPTIDASE FTSI"/>
    <property type="match status" value="1"/>
</dbReference>
<name>A0A1G6QNS0_9BACT</name>
<proteinExistence type="predicted"/>
<dbReference type="SUPFAM" id="SSF56519">
    <property type="entry name" value="Penicillin binding protein dimerisation domain"/>
    <property type="match status" value="1"/>
</dbReference>
<dbReference type="InterPro" id="IPR005311">
    <property type="entry name" value="PBP_dimer"/>
</dbReference>
<feature type="domain" description="Penicillin-binding protein transpeptidase" evidence="4">
    <location>
        <begin position="238"/>
        <end position="538"/>
    </location>
</feature>
<keyword evidence="2" id="KW-0121">Carboxypeptidase</keyword>
<keyword evidence="3" id="KW-0472">Membrane</keyword>
<dbReference type="InterPro" id="IPR001460">
    <property type="entry name" value="PCN-bd_Tpept"/>
</dbReference>
<dbReference type="GO" id="GO:0004180">
    <property type="term" value="F:carboxypeptidase activity"/>
    <property type="evidence" value="ECO:0007669"/>
    <property type="project" value="UniProtKB-KW"/>
</dbReference>
<dbReference type="InterPro" id="IPR012338">
    <property type="entry name" value="Beta-lactam/transpept-like"/>
</dbReference>
<evidence type="ECO:0000256" key="1">
    <source>
        <dbReference type="ARBA" id="ARBA00004370"/>
    </source>
</evidence>
<accession>A0A1G6QNS0</accession>
<dbReference type="Gene3D" id="3.90.1310.10">
    <property type="entry name" value="Penicillin-binding protein 2a (Domain 2)"/>
    <property type="match status" value="1"/>
</dbReference>
<dbReference type="Gene3D" id="3.40.710.10">
    <property type="entry name" value="DD-peptidase/beta-lactamase superfamily"/>
    <property type="match status" value="1"/>
</dbReference>
<keyword evidence="6" id="KW-0132">Cell division</keyword>
<keyword evidence="7" id="KW-1185">Reference proteome</keyword>
<dbReference type="GO" id="GO:0008658">
    <property type="term" value="F:penicillin binding"/>
    <property type="evidence" value="ECO:0007669"/>
    <property type="project" value="InterPro"/>
</dbReference>
<sequence length="555" mass="62633">MKKTRFNFLFFLIIAGFFLVAFKAFLVQIADNKNYRLAYAKCVEPLIDIQGKRGYIYDCNNKTLALDIPSYQLFVDPKFYTEYNKTDDKNFFNYINSNFQLNIKNIIEQNKNTRYFNIGTIKPKDFEWVRANLPKGFGLIKNYSRFYPYANNVSQVVGFCGNSKHGLEGLEKEYDIFLSGQNIKQKVKITPYGNFEFLKKPLDGANLHLTINVDIQNYLHFLLKETLKERQAKMVIGIIAKPDGAIVALDSVPSYDNNKFYDYSYANIRNNSINYLFEPGSIFKIVTMSSALDSNTFTGNETLFCENGKWKFSGHVISDVEKNGDLPFDKVFAYSSNICSAKIALKENKEIFYKYLWAFGFGKKTGIDLPGEADGLVKDYVNLKPFDLATMAFGQGIGVSAIQIVRAYIAIANGGYLVNPYIVNYIEKDKKILYKHKETKKQILLPQTIEKVKQILKLVVEEGTGTNAKIQYYAIGGKTGTAQVASHKGGYSLNDYTGSFVGIFPIDNPQFVILVTVFDPKGVNYGGEVAAPVVAKLVSMLAAYYKIEGSGNVIR</sequence>
<dbReference type="SUPFAM" id="SSF56601">
    <property type="entry name" value="beta-lactamase/transpeptidase-like"/>
    <property type="match status" value="1"/>
</dbReference>
<feature type="domain" description="Penicillin-binding protein dimerisation" evidence="5">
    <location>
        <begin position="49"/>
        <end position="195"/>
    </location>
</feature>